<dbReference type="Pfam" id="PF13240">
    <property type="entry name" value="Zn_Ribbon_1"/>
    <property type="match status" value="1"/>
</dbReference>
<dbReference type="InterPro" id="IPR011009">
    <property type="entry name" value="Kinase-like_dom_sf"/>
</dbReference>
<dbReference type="EMBL" id="BARS01017428">
    <property type="protein sequence ID" value="GAF97691.1"/>
    <property type="molecule type" value="Genomic_DNA"/>
</dbReference>
<protein>
    <recommendedName>
        <fullName evidence="1">Zinc-ribbon domain-containing protein</fullName>
    </recommendedName>
</protein>
<reference evidence="2" key="1">
    <citation type="journal article" date="2014" name="Front. Microbiol.">
        <title>High frequency of phylogenetically diverse reductive dehalogenase-homologous genes in deep subseafloor sedimentary metagenomes.</title>
        <authorList>
            <person name="Kawai M."/>
            <person name="Futagami T."/>
            <person name="Toyoda A."/>
            <person name="Takaki Y."/>
            <person name="Nishi S."/>
            <person name="Hori S."/>
            <person name="Arai W."/>
            <person name="Tsubouchi T."/>
            <person name="Morono Y."/>
            <person name="Uchiyama I."/>
            <person name="Ito T."/>
            <person name="Fujiyama A."/>
            <person name="Inagaki F."/>
            <person name="Takami H."/>
        </authorList>
    </citation>
    <scope>NUCLEOTIDE SEQUENCE</scope>
    <source>
        <strain evidence="2">Expedition CK06-06</strain>
    </source>
</reference>
<name>X0UEF7_9ZZZZ</name>
<dbReference type="SUPFAM" id="SSF56112">
    <property type="entry name" value="Protein kinase-like (PK-like)"/>
    <property type="match status" value="1"/>
</dbReference>
<accession>X0UEF7</accession>
<comment type="caution">
    <text evidence="2">The sequence shown here is derived from an EMBL/GenBank/DDBJ whole genome shotgun (WGS) entry which is preliminary data.</text>
</comment>
<dbReference type="Gene3D" id="3.30.200.20">
    <property type="entry name" value="Phosphorylase Kinase, domain 1"/>
    <property type="match status" value="1"/>
</dbReference>
<gene>
    <name evidence="2" type="ORF">S01H1_28506</name>
</gene>
<evidence type="ECO:0000313" key="2">
    <source>
        <dbReference type="EMBL" id="GAF97691.1"/>
    </source>
</evidence>
<dbReference type="AlphaFoldDB" id="X0UEF7"/>
<sequence>MTNECPKCHTENTSDSQFCKKCATPLPFDVAITEAFTKTLETPAKELTTGFTFAKRYKIIEELGRGGMGVVYKAVDAKLNVP</sequence>
<evidence type="ECO:0000259" key="1">
    <source>
        <dbReference type="Pfam" id="PF13240"/>
    </source>
</evidence>
<organism evidence="2">
    <name type="scientific">marine sediment metagenome</name>
    <dbReference type="NCBI Taxonomy" id="412755"/>
    <lineage>
        <taxon>unclassified sequences</taxon>
        <taxon>metagenomes</taxon>
        <taxon>ecological metagenomes</taxon>
    </lineage>
</organism>
<dbReference type="InterPro" id="IPR026870">
    <property type="entry name" value="Zinc_ribbon_dom"/>
</dbReference>
<proteinExistence type="predicted"/>
<feature type="domain" description="Zinc-ribbon" evidence="1">
    <location>
        <begin position="5"/>
        <end position="26"/>
    </location>
</feature>